<evidence type="ECO:0000256" key="1">
    <source>
        <dbReference type="SAM" id="Phobius"/>
    </source>
</evidence>
<keyword evidence="1" id="KW-1133">Transmembrane helix</keyword>
<keyword evidence="4" id="KW-1185">Reference proteome</keyword>
<dbReference type="KEGG" id="hts:HMJ29_02830"/>
<name>A0A6M6BDL5_9BACT</name>
<dbReference type="RefSeq" id="WP_171590065.1">
    <property type="nucleotide sequence ID" value="NZ_CP053538.1"/>
</dbReference>
<sequence>MKKIYTYLAGAVMAAASLASCSSNHFAFAPSASAYHSVAVHAPSSTTSTEELSAVNSAERAATAPKPTVLTEPQSAKHLKQQLITATPAAAPLSAAKRIVVAKVAKQLHKHAEVAKASQEQSRAGRAGLVIGIGAVLILIGGLIGGTNIVATIGGIAFIVGLILLIIALISGK</sequence>
<feature type="transmembrane region" description="Helical" evidence="1">
    <location>
        <begin position="124"/>
        <end position="144"/>
    </location>
</feature>
<protein>
    <submittedName>
        <fullName evidence="3">Uncharacterized protein</fullName>
    </submittedName>
</protein>
<feature type="signal peptide" evidence="2">
    <location>
        <begin position="1"/>
        <end position="27"/>
    </location>
</feature>
<dbReference type="EMBL" id="CP053538">
    <property type="protein sequence ID" value="QJX45928.1"/>
    <property type="molecule type" value="Genomic_DNA"/>
</dbReference>
<evidence type="ECO:0000256" key="2">
    <source>
        <dbReference type="SAM" id="SignalP"/>
    </source>
</evidence>
<dbReference type="PROSITE" id="PS51257">
    <property type="entry name" value="PROKAR_LIPOPROTEIN"/>
    <property type="match status" value="1"/>
</dbReference>
<keyword evidence="1" id="KW-0472">Membrane</keyword>
<dbReference type="Proteomes" id="UP000501623">
    <property type="component" value="Chromosome"/>
</dbReference>
<organism evidence="3 4">
    <name type="scientific">Hymenobacter taeanensis</name>
    <dbReference type="NCBI Taxonomy" id="2735321"/>
    <lineage>
        <taxon>Bacteria</taxon>
        <taxon>Pseudomonadati</taxon>
        <taxon>Bacteroidota</taxon>
        <taxon>Cytophagia</taxon>
        <taxon>Cytophagales</taxon>
        <taxon>Hymenobacteraceae</taxon>
        <taxon>Hymenobacter</taxon>
    </lineage>
</organism>
<feature type="chain" id="PRO_5026771248" evidence="2">
    <location>
        <begin position="28"/>
        <end position="173"/>
    </location>
</feature>
<gene>
    <name evidence="3" type="ORF">HMJ29_02830</name>
</gene>
<dbReference type="AlphaFoldDB" id="A0A6M6BDL5"/>
<proteinExistence type="predicted"/>
<accession>A0A6M6BDL5</accession>
<evidence type="ECO:0000313" key="4">
    <source>
        <dbReference type="Proteomes" id="UP000501623"/>
    </source>
</evidence>
<feature type="transmembrane region" description="Helical" evidence="1">
    <location>
        <begin position="149"/>
        <end position="170"/>
    </location>
</feature>
<reference evidence="3 4" key="1">
    <citation type="submission" date="2020-05" db="EMBL/GenBank/DDBJ databases">
        <title>Complete genome sequence of Hymenobacter sp. TS19 in Coasted Sand Dune.</title>
        <authorList>
            <person name="Lee J.-H."/>
            <person name="Jung J.-H."/>
            <person name="Jeong S."/>
            <person name="Zhao L."/>
            <person name="Kim M.-K."/>
            <person name="Seo H.-S."/>
            <person name="Lim S."/>
        </authorList>
    </citation>
    <scope>NUCLEOTIDE SEQUENCE [LARGE SCALE GENOMIC DNA]</scope>
    <source>
        <strain evidence="3 4">TS19</strain>
    </source>
</reference>
<keyword evidence="1" id="KW-0812">Transmembrane</keyword>
<evidence type="ECO:0000313" key="3">
    <source>
        <dbReference type="EMBL" id="QJX45928.1"/>
    </source>
</evidence>
<keyword evidence="2" id="KW-0732">Signal</keyword>